<reference evidence="1" key="1">
    <citation type="submission" date="2020-04" db="EMBL/GenBank/DDBJ databases">
        <title>Nitratireductor sp. nov. isolated from mangrove soil.</title>
        <authorList>
            <person name="Ye Y."/>
        </authorList>
    </citation>
    <scope>NUCLEOTIDE SEQUENCE</scope>
    <source>
        <strain evidence="1">SY7</strain>
    </source>
</reference>
<dbReference type="KEGG" id="niy:FQ775_18055"/>
<dbReference type="Pfam" id="PF10604">
    <property type="entry name" value="Polyketide_cyc2"/>
    <property type="match status" value="1"/>
</dbReference>
<dbReference type="InterPro" id="IPR019587">
    <property type="entry name" value="Polyketide_cyclase/dehydratase"/>
</dbReference>
<dbReference type="AlphaFoldDB" id="A0A5B8L2F8"/>
<name>A0A5B8L2F8_9HYPH</name>
<dbReference type="OrthoDB" id="5402478at2"/>
<protein>
    <recommendedName>
        <fullName evidence="3">SRPBCC family protein</fullName>
    </recommendedName>
</protein>
<evidence type="ECO:0000313" key="1">
    <source>
        <dbReference type="EMBL" id="QDZ02131.1"/>
    </source>
</evidence>
<dbReference type="Gene3D" id="3.30.530.20">
    <property type="match status" value="1"/>
</dbReference>
<dbReference type="InterPro" id="IPR023393">
    <property type="entry name" value="START-like_dom_sf"/>
</dbReference>
<evidence type="ECO:0000313" key="2">
    <source>
        <dbReference type="Proteomes" id="UP000321389"/>
    </source>
</evidence>
<dbReference type="RefSeq" id="WP_146300772.1">
    <property type="nucleotide sequence ID" value="NZ_CP042301.2"/>
</dbReference>
<accession>A0A5B8L2F8</accession>
<proteinExistence type="predicted"/>
<dbReference type="EMBL" id="CP042301">
    <property type="protein sequence ID" value="QDZ02131.1"/>
    <property type="molecule type" value="Genomic_DNA"/>
</dbReference>
<gene>
    <name evidence="1" type="ORF">FQ775_18055</name>
</gene>
<evidence type="ECO:0008006" key="3">
    <source>
        <dbReference type="Google" id="ProtNLM"/>
    </source>
</evidence>
<organism evidence="1 2">
    <name type="scientific">Nitratireductor mangrovi</name>
    <dbReference type="NCBI Taxonomy" id="2599600"/>
    <lineage>
        <taxon>Bacteria</taxon>
        <taxon>Pseudomonadati</taxon>
        <taxon>Pseudomonadota</taxon>
        <taxon>Alphaproteobacteria</taxon>
        <taxon>Hyphomicrobiales</taxon>
        <taxon>Phyllobacteriaceae</taxon>
        <taxon>Nitratireductor</taxon>
    </lineage>
</organism>
<dbReference type="SUPFAM" id="SSF55961">
    <property type="entry name" value="Bet v1-like"/>
    <property type="match status" value="1"/>
</dbReference>
<dbReference type="Proteomes" id="UP000321389">
    <property type="component" value="Chromosome"/>
</dbReference>
<sequence>MIAGTTEKPDFDVVTTWRLEAEPEELTAIVLDPDLIHLWCPSVFLDSELVERGGADGLGMTIRLYTKGFLPHSFFFVARIVDLVPHRSMTIAVVGDFEGRGEMSVVPGPDGICDARLRWRVRVMHPYVRRFVRLFRFALVANHKWAVRYARRLMQEEVFRRRRRSNGFTRAQATFPHNLPFFRAWQRRRAARRGWIEPPPAEAIAERSADAR</sequence>
<keyword evidence="2" id="KW-1185">Reference proteome</keyword>